<evidence type="ECO:0000313" key="2">
    <source>
        <dbReference type="EMBL" id="KAF0031895.1"/>
    </source>
</evidence>
<organism evidence="2 3">
    <name type="scientific">Scophthalmus maximus</name>
    <name type="common">Turbot</name>
    <name type="synonym">Psetta maxima</name>
    <dbReference type="NCBI Taxonomy" id="52904"/>
    <lineage>
        <taxon>Eukaryota</taxon>
        <taxon>Metazoa</taxon>
        <taxon>Chordata</taxon>
        <taxon>Craniata</taxon>
        <taxon>Vertebrata</taxon>
        <taxon>Euteleostomi</taxon>
        <taxon>Actinopterygii</taxon>
        <taxon>Neopterygii</taxon>
        <taxon>Teleostei</taxon>
        <taxon>Neoteleostei</taxon>
        <taxon>Acanthomorphata</taxon>
        <taxon>Carangaria</taxon>
        <taxon>Pleuronectiformes</taxon>
        <taxon>Pleuronectoidei</taxon>
        <taxon>Scophthalmidae</taxon>
        <taxon>Scophthalmus</taxon>
    </lineage>
</organism>
<gene>
    <name evidence="2" type="ORF">F2P81_016450</name>
</gene>
<protein>
    <submittedName>
        <fullName evidence="2">Uncharacterized protein</fullName>
    </submittedName>
</protein>
<feature type="region of interest" description="Disordered" evidence="1">
    <location>
        <begin position="10"/>
        <end position="54"/>
    </location>
</feature>
<dbReference type="EMBL" id="VEVO01000014">
    <property type="protein sequence ID" value="KAF0031895.1"/>
    <property type="molecule type" value="Genomic_DNA"/>
</dbReference>
<accession>A0A6A4SH09</accession>
<evidence type="ECO:0000313" key="3">
    <source>
        <dbReference type="Proteomes" id="UP000438429"/>
    </source>
</evidence>
<proteinExistence type="predicted"/>
<comment type="caution">
    <text evidence="2">The sequence shown here is derived from an EMBL/GenBank/DDBJ whole genome shotgun (WGS) entry which is preliminary data.</text>
</comment>
<evidence type="ECO:0000256" key="1">
    <source>
        <dbReference type="SAM" id="MobiDB-lite"/>
    </source>
</evidence>
<dbReference type="AlphaFoldDB" id="A0A6A4SH09"/>
<reference evidence="2 3" key="1">
    <citation type="submission" date="2019-06" db="EMBL/GenBank/DDBJ databases">
        <title>Draft genomes of female and male turbot (Scophthalmus maximus).</title>
        <authorList>
            <person name="Xu H."/>
            <person name="Xu X.-W."/>
            <person name="Shao C."/>
            <person name="Chen S."/>
        </authorList>
    </citation>
    <scope>NUCLEOTIDE SEQUENCE [LARGE SCALE GENOMIC DNA]</scope>
    <source>
        <strain evidence="2">Ysfricsl-2016a</strain>
        <tissue evidence="2">Blood</tissue>
    </source>
</reference>
<dbReference type="Proteomes" id="UP000438429">
    <property type="component" value="Unassembled WGS sequence"/>
</dbReference>
<name>A0A6A4SH09_SCOMX</name>
<sequence>MFKLIVFQITRESGPGQRGEPGHAPGSGPDASGAQQSIEVSPQRRLKDTRARRKMNIIKENKARSDPIRKRYFFRGAVGADLYTDVRCCAEQEPAVSGPSAPCADRRPAVMLRHEVLPLTGRGRSRRGTDTEETLESTEHVPTIVLILL</sequence>